<comment type="caution">
    <text evidence="1">The sequence shown here is derived from an EMBL/GenBank/DDBJ whole genome shotgun (WGS) entry which is preliminary data.</text>
</comment>
<dbReference type="AlphaFoldDB" id="A0A6G1U4F1"/>
<dbReference type="SUPFAM" id="SSF53448">
    <property type="entry name" value="Nucleotide-diphospho-sugar transferases"/>
    <property type="match status" value="1"/>
</dbReference>
<dbReference type="Gene3D" id="3.90.550.10">
    <property type="entry name" value="Spore Coat Polysaccharide Biosynthesis Protein SpsA, Chain A"/>
    <property type="match status" value="1"/>
</dbReference>
<dbReference type="Proteomes" id="UP000480425">
    <property type="component" value="Unassembled WGS sequence"/>
</dbReference>
<organism evidence="1 2">
    <name type="scientific">Segatella copri</name>
    <dbReference type="NCBI Taxonomy" id="165179"/>
    <lineage>
        <taxon>Bacteria</taxon>
        <taxon>Pseudomonadati</taxon>
        <taxon>Bacteroidota</taxon>
        <taxon>Bacteroidia</taxon>
        <taxon>Bacteroidales</taxon>
        <taxon>Prevotellaceae</taxon>
        <taxon>Segatella</taxon>
    </lineage>
</organism>
<dbReference type="InterPro" id="IPR029044">
    <property type="entry name" value="Nucleotide-diphossugar_trans"/>
</dbReference>
<evidence type="ECO:0000313" key="1">
    <source>
        <dbReference type="EMBL" id="MQN82025.1"/>
    </source>
</evidence>
<accession>A0A6G1U4F1</accession>
<protein>
    <submittedName>
        <fullName evidence="1">Hemolysin activation protein</fullName>
    </submittedName>
</protein>
<reference evidence="1 2" key="1">
    <citation type="submission" date="2019-09" db="EMBL/GenBank/DDBJ databases">
        <title>Distinct polysaccharide growth profiles of human intestinal Prevotella copri isolates.</title>
        <authorList>
            <person name="Fehlner-Peach H."/>
            <person name="Magnabosco C."/>
            <person name="Raghavan V."/>
            <person name="Scher J.U."/>
            <person name="Tett A."/>
            <person name="Cox L.M."/>
            <person name="Gottsegen C."/>
            <person name="Watters A."/>
            <person name="Wiltshire- Gordon J.D."/>
            <person name="Segata N."/>
            <person name="Bonneau R."/>
            <person name="Littman D.R."/>
        </authorList>
    </citation>
    <scope>NUCLEOTIDE SEQUENCE [LARGE SCALE GENOMIC DNA]</scope>
    <source>
        <strain evidence="2">iA622</strain>
    </source>
</reference>
<sequence>MYMKQPAKIDVAVLMLFFNRPDHFQKVFDEVRKARPAKLFLYQDGARGERDVPGIEACRQIASDENIDWECEVHRSYQTKNQGCDPSGHLSQKWAFSMVDKCIVLEDDCVPSQSFFPFCKEMLDRYEHDERISMIAGFNEDEITAYCPNSYFFTSVFAIWGWASWRRVFEKRDEQYAFLDDAYTMRELESFAKSRKLRSDLIRMMQDHRASGKLYFESLFWSAMLLSSGMAIMPAKNLINNLGLSDESTHFSGSMKTTPKAYRRIFMMKRHELEFPLKHPRYILEDVEYKERLYKINCWGHPWIKIGRSLEELFLNLRYGNFSIILKAVRKRFGKWMGTEKHV</sequence>
<dbReference type="EMBL" id="VZCB01000098">
    <property type="protein sequence ID" value="MQN82025.1"/>
    <property type="molecule type" value="Genomic_DNA"/>
</dbReference>
<gene>
    <name evidence="1" type="ORF">F7D73_13970</name>
</gene>
<evidence type="ECO:0000313" key="2">
    <source>
        <dbReference type="Proteomes" id="UP000480425"/>
    </source>
</evidence>
<proteinExistence type="predicted"/>
<name>A0A6G1U4F1_9BACT</name>